<keyword evidence="7" id="KW-0539">Nucleus</keyword>
<dbReference type="InterPro" id="IPR045249">
    <property type="entry name" value="HARBI1-like"/>
</dbReference>
<keyword evidence="9" id="KW-1185">Reference proteome</keyword>
<reference evidence="10" key="2">
    <citation type="submission" date="2025-08" db="UniProtKB">
        <authorList>
            <consortium name="RefSeq"/>
        </authorList>
    </citation>
    <scope>IDENTIFICATION</scope>
</reference>
<sequence length="315" mass="36294">MENEEIGEQEIDEDLDEEFDEGIKILLMETQTLIQVLHQSEGDEGHIERPLTRRRITTVGYDYIHQALNEDPAIFRQDCIGAIDGTHIPAIVRGCDVSNYRNRRGNISKNVLASCNFDLEFMYVLRGWEGSAHDSKVLSDALSRRNGKHFLVDCGFANRRQFLAPFRGVRYHLQDFAGHGRDLENENELFNLRHASLRNVIERIFGIFKSRFTIFKSAPPFLFNTQAELVLACATLHNFLRKECRSDEFPIEPTDESSSSSSSPIPVDEEDNFEQIYQTQDQQREDANTWRASIASAMLSRSYEEMKLQQMFITS</sequence>
<feature type="domain" description="DDE Tnp4" evidence="8">
    <location>
        <begin position="83"/>
        <end position="238"/>
    </location>
</feature>
<evidence type="ECO:0000256" key="2">
    <source>
        <dbReference type="ARBA" id="ARBA00004123"/>
    </source>
</evidence>
<evidence type="ECO:0000256" key="7">
    <source>
        <dbReference type="ARBA" id="ARBA00023242"/>
    </source>
</evidence>
<keyword evidence="6" id="KW-0378">Hydrolase</keyword>
<reference evidence="9" key="1">
    <citation type="journal article" date="2012" name="Nat. Commun.">
        <title>The genome of Prunus mume.</title>
        <authorList>
            <person name="Zhang Q."/>
            <person name="Chen W."/>
            <person name="Sun L."/>
            <person name="Zhao F."/>
            <person name="Huang B."/>
            <person name="Yang W."/>
            <person name="Tao Y."/>
            <person name="Wang J."/>
            <person name="Yuan Z."/>
            <person name="Fan G."/>
            <person name="Xing Z."/>
            <person name="Han C."/>
            <person name="Pan H."/>
            <person name="Zhong X."/>
            <person name="Shi W."/>
            <person name="Liang X."/>
            <person name="Du D."/>
            <person name="Sun F."/>
            <person name="Xu Z."/>
            <person name="Hao R."/>
            <person name="Lv T."/>
            <person name="Lv Y."/>
            <person name="Zheng Z."/>
            <person name="Sun M."/>
            <person name="Luo L."/>
            <person name="Cai M."/>
            <person name="Gao Y."/>
            <person name="Wang J."/>
            <person name="Yin Y."/>
            <person name="Xu X."/>
            <person name="Cheng T."/>
            <person name="Wang J."/>
        </authorList>
    </citation>
    <scope>NUCLEOTIDE SEQUENCE [LARGE SCALE GENOMIC DNA]</scope>
</reference>
<evidence type="ECO:0000256" key="5">
    <source>
        <dbReference type="ARBA" id="ARBA00022723"/>
    </source>
</evidence>
<comment type="similarity">
    <text evidence="3">Belongs to the HARBI1 family.</text>
</comment>
<evidence type="ECO:0000313" key="9">
    <source>
        <dbReference type="Proteomes" id="UP000694861"/>
    </source>
</evidence>
<dbReference type="InterPro" id="IPR027806">
    <property type="entry name" value="HARBI1_dom"/>
</dbReference>
<evidence type="ECO:0000256" key="3">
    <source>
        <dbReference type="ARBA" id="ARBA00006958"/>
    </source>
</evidence>
<evidence type="ECO:0000259" key="8">
    <source>
        <dbReference type="Pfam" id="PF13359"/>
    </source>
</evidence>
<evidence type="ECO:0000256" key="4">
    <source>
        <dbReference type="ARBA" id="ARBA00022722"/>
    </source>
</evidence>
<keyword evidence="5" id="KW-0479">Metal-binding</keyword>
<dbReference type="RefSeq" id="XP_008231748.1">
    <property type="nucleotide sequence ID" value="XM_008233526.1"/>
</dbReference>
<proteinExistence type="inferred from homology"/>
<accession>A0ABM0NYK8</accession>
<evidence type="ECO:0000256" key="1">
    <source>
        <dbReference type="ARBA" id="ARBA00001968"/>
    </source>
</evidence>
<gene>
    <name evidence="10" type="primary">LOC103330922</name>
</gene>
<organism evidence="9 10">
    <name type="scientific">Prunus mume</name>
    <name type="common">Japanese apricot</name>
    <name type="synonym">Armeniaca mume</name>
    <dbReference type="NCBI Taxonomy" id="102107"/>
    <lineage>
        <taxon>Eukaryota</taxon>
        <taxon>Viridiplantae</taxon>
        <taxon>Streptophyta</taxon>
        <taxon>Embryophyta</taxon>
        <taxon>Tracheophyta</taxon>
        <taxon>Spermatophyta</taxon>
        <taxon>Magnoliopsida</taxon>
        <taxon>eudicotyledons</taxon>
        <taxon>Gunneridae</taxon>
        <taxon>Pentapetalae</taxon>
        <taxon>rosids</taxon>
        <taxon>fabids</taxon>
        <taxon>Rosales</taxon>
        <taxon>Rosaceae</taxon>
        <taxon>Amygdaloideae</taxon>
        <taxon>Amygdaleae</taxon>
        <taxon>Prunus</taxon>
    </lineage>
</organism>
<comment type="cofactor">
    <cofactor evidence="1">
        <name>a divalent metal cation</name>
        <dbReference type="ChEBI" id="CHEBI:60240"/>
    </cofactor>
</comment>
<name>A0ABM0NYK8_PRUMU</name>
<dbReference type="GeneID" id="103330922"/>
<keyword evidence="4" id="KW-0540">Nuclease</keyword>
<dbReference type="Pfam" id="PF13359">
    <property type="entry name" value="DDE_Tnp_4"/>
    <property type="match status" value="1"/>
</dbReference>
<evidence type="ECO:0000313" key="10">
    <source>
        <dbReference type="RefSeq" id="XP_008231748.1"/>
    </source>
</evidence>
<comment type="subcellular location">
    <subcellularLocation>
        <location evidence="2">Nucleus</location>
    </subcellularLocation>
</comment>
<dbReference type="PANTHER" id="PTHR22930">
    <property type="match status" value="1"/>
</dbReference>
<dbReference type="PANTHER" id="PTHR22930:SF259">
    <property type="entry name" value="OS08G0106900 PROTEIN"/>
    <property type="match status" value="1"/>
</dbReference>
<dbReference type="Proteomes" id="UP000694861">
    <property type="component" value="Linkage group LG5"/>
</dbReference>
<protein>
    <submittedName>
        <fullName evidence="10">Nuclease HARBI1</fullName>
    </submittedName>
</protein>
<evidence type="ECO:0000256" key="6">
    <source>
        <dbReference type="ARBA" id="ARBA00022801"/>
    </source>
</evidence>